<dbReference type="InterPro" id="IPR036249">
    <property type="entry name" value="Thioredoxin-like_sf"/>
</dbReference>
<dbReference type="GO" id="GO:0005975">
    <property type="term" value="P:carbohydrate metabolic process"/>
    <property type="evidence" value="ECO:0007669"/>
    <property type="project" value="InterPro"/>
</dbReference>
<dbReference type="RefSeq" id="WP_160587144.1">
    <property type="nucleotide sequence ID" value="NZ_BMHN01000001.1"/>
</dbReference>
<dbReference type="SUPFAM" id="SSF48208">
    <property type="entry name" value="Six-hairpin glycosidases"/>
    <property type="match status" value="1"/>
</dbReference>
<protein>
    <submittedName>
        <fullName evidence="2">DUF255 domain-containing protein</fullName>
    </submittedName>
</protein>
<dbReference type="InterPro" id="IPR004879">
    <property type="entry name" value="Ssp411-like_TRX"/>
</dbReference>
<dbReference type="Proteomes" id="UP000470384">
    <property type="component" value="Unassembled WGS sequence"/>
</dbReference>
<dbReference type="SUPFAM" id="SSF52833">
    <property type="entry name" value="Thioredoxin-like"/>
    <property type="match status" value="1"/>
</dbReference>
<dbReference type="InterPro" id="IPR012341">
    <property type="entry name" value="6hp_glycosidase-like_sf"/>
</dbReference>
<dbReference type="PANTHER" id="PTHR42899:SF1">
    <property type="entry name" value="SPERMATOGENESIS-ASSOCIATED PROTEIN 20"/>
    <property type="match status" value="1"/>
</dbReference>
<dbReference type="GeneID" id="300656064"/>
<dbReference type="AlphaFoldDB" id="A0A845Q9S9"/>
<organism evidence="2 3">
    <name type="scientific">Pyruvatibacter mobilis</name>
    <dbReference type="NCBI Taxonomy" id="1712261"/>
    <lineage>
        <taxon>Bacteria</taxon>
        <taxon>Pseudomonadati</taxon>
        <taxon>Pseudomonadota</taxon>
        <taxon>Alphaproteobacteria</taxon>
        <taxon>Hyphomicrobiales</taxon>
        <taxon>Parvibaculaceae</taxon>
        <taxon>Pyruvatibacter</taxon>
    </lineage>
</organism>
<keyword evidence="3" id="KW-1185">Reference proteome</keyword>
<dbReference type="PANTHER" id="PTHR42899">
    <property type="entry name" value="SPERMATOGENESIS-ASSOCIATED PROTEIN 20"/>
    <property type="match status" value="1"/>
</dbReference>
<comment type="caution">
    <text evidence="2">The sequence shown here is derived from an EMBL/GenBank/DDBJ whole genome shotgun (WGS) entry which is preliminary data.</text>
</comment>
<dbReference type="Gene3D" id="1.50.10.10">
    <property type="match status" value="1"/>
</dbReference>
<evidence type="ECO:0000313" key="3">
    <source>
        <dbReference type="Proteomes" id="UP000470384"/>
    </source>
</evidence>
<dbReference type="InterPro" id="IPR024705">
    <property type="entry name" value="Ssp411"/>
</dbReference>
<evidence type="ECO:0000259" key="1">
    <source>
        <dbReference type="Pfam" id="PF03190"/>
    </source>
</evidence>
<evidence type="ECO:0000313" key="2">
    <source>
        <dbReference type="EMBL" id="NBG95149.1"/>
    </source>
</evidence>
<proteinExistence type="predicted"/>
<feature type="domain" description="Spermatogenesis-associated protein 20-like TRX" evidence="1">
    <location>
        <begin position="4"/>
        <end position="165"/>
    </location>
</feature>
<dbReference type="CDD" id="cd02955">
    <property type="entry name" value="SSP411"/>
    <property type="match status" value="1"/>
</dbReference>
<dbReference type="Gene3D" id="3.40.30.10">
    <property type="entry name" value="Glutaredoxin"/>
    <property type="match status" value="1"/>
</dbReference>
<dbReference type="InterPro" id="IPR008928">
    <property type="entry name" value="6-hairpin_glycosidase_sf"/>
</dbReference>
<gene>
    <name evidence="2" type="ORF">GTQ45_05330</name>
</gene>
<dbReference type="PIRSF" id="PIRSF006402">
    <property type="entry name" value="UCP006402_thioredoxin"/>
    <property type="match status" value="1"/>
</dbReference>
<name>A0A845Q9S9_9HYPH</name>
<dbReference type="OrthoDB" id="9762614at2"/>
<sequence>MSQNLLCEETSPYLLQHKDNPVHWRPWGPDALMEAKVANKPILLSVGYAACHWCHVMAHESFEDDEVAAVMNELFVNIKVDREERPDIDTIYMSALHALGEQGGWPLTMFLTPEGEPFWGGTYFPKTATYGRPGFADVCREIARIYHDEGDKVATNKNAIRNALQDQAKAGAQGEPAPDVLDTVADRLAGHIDPEHGGVGGAPKFPQPFLLELLWRAWLRTGDDRHRDAVTHTLARMVQGGIYDHLGGGIARYSVDERWLVPHFEKMLYDNARLIELLNLVTLGTDDPLFPERLHETVNWVLREMVTPEGAFGASLDADSEGEEGKFYVWTEAEIDTSLSAFSSADVARFKQAYDVTAAGNFEGHTILNRLDQPDQLDRDTEALFARMREVLFETRAPRIRPAWDDKVLTDWNGQMIAALARAGAAQNEPTWVEAATRAFCFIRTRMIINGRLHHAFRAGRVQHLAMADGYANMIRAALALHETTSDRTFLSQAEAWAEEVHAHYWDVEGAGYFFTADDAEALVVRTRSVTDDATPSANGTMIENLARLWFLTGKETYRGRANEIIRTFAGELSRNFFPMCTYLNGLDTLLNAVQVVIAGEGHPADELRRIALTSPLPSLVLNMASAHLPLSHPAHGKTVPDDARAAAYVCQGTTCSLPLTDPDALHSMLARPL</sequence>
<reference evidence="2 3" key="1">
    <citation type="journal article" date="2016" name="Int. J. Syst. Evol. Microbiol.">
        <title>Pyruvatibacter mobilis gen. nov., sp. nov., a marine bacterium from the culture broth of Picochlorum sp. 122.</title>
        <authorList>
            <person name="Wang G."/>
            <person name="Tang M."/>
            <person name="Wu H."/>
            <person name="Dai S."/>
            <person name="Li T."/>
            <person name="Chen C."/>
            <person name="He H."/>
            <person name="Fan J."/>
            <person name="Xiang W."/>
            <person name="Li X."/>
        </authorList>
    </citation>
    <scope>NUCLEOTIDE SEQUENCE [LARGE SCALE GENOMIC DNA]</scope>
    <source>
        <strain evidence="2 3">GYP-11</strain>
    </source>
</reference>
<dbReference type="EMBL" id="WXYQ01000004">
    <property type="protein sequence ID" value="NBG95149.1"/>
    <property type="molecule type" value="Genomic_DNA"/>
</dbReference>
<dbReference type="Pfam" id="PF03190">
    <property type="entry name" value="Thioredox_DsbH"/>
    <property type="match status" value="1"/>
</dbReference>
<accession>A0A845Q9S9</accession>